<dbReference type="AlphaFoldDB" id="A0A328ANN8"/>
<gene>
    <name evidence="2" type="ORF">DJ017_16100</name>
</gene>
<dbReference type="Proteomes" id="UP000249254">
    <property type="component" value="Unassembled WGS sequence"/>
</dbReference>
<evidence type="ECO:0000313" key="2">
    <source>
        <dbReference type="EMBL" id="RAK55921.1"/>
    </source>
</evidence>
<dbReference type="RefSeq" id="WP_111529669.1">
    <property type="nucleotide sequence ID" value="NZ_JBHRSG010000003.1"/>
</dbReference>
<protein>
    <submittedName>
        <fullName evidence="2">Uncharacterized protein</fullName>
    </submittedName>
</protein>
<dbReference type="SUPFAM" id="SSF55486">
    <property type="entry name" value="Metalloproteases ('zincins'), catalytic domain"/>
    <property type="match status" value="1"/>
</dbReference>
<comment type="caution">
    <text evidence="2">The sequence shown here is derived from an EMBL/GenBank/DDBJ whole genome shotgun (WGS) entry which is preliminary data.</text>
</comment>
<reference evidence="3" key="1">
    <citation type="submission" date="2018-05" db="EMBL/GenBank/DDBJ databases">
        <authorList>
            <person name="Li X."/>
        </authorList>
    </citation>
    <scope>NUCLEOTIDE SEQUENCE [LARGE SCALE GENOMIC DNA]</scope>
    <source>
        <strain evidence="3">LX32</strain>
    </source>
</reference>
<organism evidence="2 3">
    <name type="scientific">Phenylobacterium soli</name>
    <dbReference type="NCBI Taxonomy" id="2170551"/>
    <lineage>
        <taxon>Bacteria</taxon>
        <taxon>Pseudomonadati</taxon>
        <taxon>Pseudomonadota</taxon>
        <taxon>Alphaproteobacteria</taxon>
        <taxon>Caulobacterales</taxon>
        <taxon>Caulobacteraceae</taxon>
        <taxon>Phenylobacterium</taxon>
    </lineage>
</organism>
<proteinExistence type="predicted"/>
<evidence type="ECO:0000256" key="1">
    <source>
        <dbReference type="SAM" id="MobiDB-lite"/>
    </source>
</evidence>
<name>A0A328ANN8_9CAUL</name>
<evidence type="ECO:0000313" key="3">
    <source>
        <dbReference type="Proteomes" id="UP000249254"/>
    </source>
</evidence>
<feature type="compositionally biased region" description="Gly residues" evidence="1">
    <location>
        <begin position="340"/>
        <end position="349"/>
    </location>
</feature>
<sequence length="349" mass="37394">MLRTWMTAGVLALVATLPLEPEPIALTGAADAAPRATVASAWTGEAACLAPDRLNARSVEARLARLGAGEPRVDRTVAGFELKDETRPLAEALSRLVPTDAGASPDPACHTAACAAAAVFGADIGPKLLYLLARYGYNGSPLVTGGKAWEPSELDEALAAFGDLPPNLAPFDDRVRTLAHDHDAALMERSDRDPMDDQPMAASGGQIDGILIGHAWHAATPAERRASILHELAHQFIESQGASFGWPDAWRRAMDADARFAFATGQSTSVVSLYAQRSQDEDFAESATAYRYMPHLLGMRAPNRYALLREWMFDGLEYAAPDQCRPELASSEREHLAAGEGLGRGQLSH</sequence>
<accession>A0A328ANN8</accession>
<dbReference type="OrthoDB" id="9782201at2"/>
<keyword evidence="3" id="KW-1185">Reference proteome</keyword>
<feature type="region of interest" description="Disordered" evidence="1">
    <location>
        <begin position="329"/>
        <end position="349"/>
    </location>
</feature>
<dbReference type="EMBL" id="QFYQ01000001">
    <property type="protein sequence ID" value="RAK55921.1"/>
    <property type="molecule type" value="Genomic_DNA"/>
</dbReference>